<dbReference type="RefSeq" id="WP_152500620.1">
    <property type="nucleotide sequence ID" value="NZ_CP120863.1"/>
</dbReference>
<evidence type="ECO:0000313" key="2">
    <source>
        <dbReference type="EMBL" id="WFE91492.1"/>
    </source>
</evidence>
<gene>
    <name evidence="2" type="ORF">K1718_09070</name>
</gene>
<dbReference type="InterPro" id="IPR037523">
    <property type="entry name" value="VOC_core"/>
</dbReference>
<dbReference type="InterPro" id="IPR029068">
    <property type="entry name" value="Glyas_Bleomycin-R_OHBP_Dase"/>
</dbReference>
<dbReference type="PANTHER" id="PTHR10374:SF30">
    <property type="entry name" value="LACTOYLGLUTATHIONE LYASE"/>
    <property type="match status" value="1"/>
</dbReference>
<keyword evidence="3" id="KW-1185">Reference proteome</keyword>
<proteinExistence type="predicted"/>
<evidence type="ECO:0000259" key="1">
    <source>
        <dbReference type="PROSITE" id="PS51819"/>
    </source>
</evidence>
<dbReference type="EMBL" id="CP120863">
    <property type="protein sequence ID" value="WFE91492.1"/>
    <property type="molecule type" value="Genomic_DNA"/>
</dbReference>
<evidence type="ECO:0000313" key="3">
    <source>
        <dbReference type="Proteomes" id="UP001209803"/>
    </source>
</evidence>
<dbReference type="InterPro" id="IPR004360">
    <property type="entry name" value="Glyas_Fos-R_dOase_dom"/>
</dbReference>
<dbReference type="PANTHER" id="PTHR10374">
    <property type="entry name" value="LACTOYLGLUTATHIONE LYASE GLYOXALASE I"/>
    <property type="match status" value="1"/>
</dbReference>
<feature type="domain" description="VOC" evidence="1">
    <location>
        <begin position="2"/>
        <end position="119"/>
    </location>
</feature>
<dbReference type="Proteomes" id="UP001209803">
    <property type="component" value="Chromosome"/>
</dbReference>
<name>A0ABY8F7P7_9HYPH</name>
<reference evidence="2 3" key="1">
    <citation type="submission" date="2023-03" db="EMBL/GenBank/DDBJ databases">
        <title>Roseibium porphyridii sp. nov. and Roseibium rhodosorbium sp. nov. isolated from marine algae, Porphyridium cruentum and Rhodosorus marinus, respectively.</title>
        <authorList>
            <person name="Lee M.W."/>
            <person name="Choi B.J."/>
            <person name="Lee J.K."/>
            <person name="Choi D.G."/>
            <person name="Baek J.H."/>
            <person name="Bayburt H."/>
            <person name="Kim J.M."/>
            <person name="Han D.M."/>
            <person name="Kim K.H."/>
            <person name="Jeon C.O."/>
        </authorList>
    </citation>
    <scope>NUCLEOTIDE SEQUENCE [LARGE SCALE GENOMIC DNA]</scope>
    <source>
        <strain evidence="2 3">KMA01</strain>
    </source>
</reference>
<sequence>MQYLHTMLRVSDLEKSMAFFELLGFKETARYDEPEARFTIVMMAPPGGEDTPVELTWNYDPEDLGEARFFGHLAYQVDDIYRTCEDLQAAGVTINRPPRDGRMAFVRTPDNQSIEFLQKGDPLEAREPWASMENTGKW</sequence>
<protein>
    <submittedName>
        <fullName evidence="2">VOC family protein</fullName>
    </submittedName>
</protein>
<dbReference type="PROSITE" id="PS51819">
    <property type="entry name" value="VOC"/>
    <property type="match status" value="1"/>
</dbReference>
<organism evidence="2 3">
    <name type="scientific">Roseibium porphyridii</name>
    <dbReference type="NCBI Taxonomy" id="2866279"/>
    <lineage>
        <taxon>Bacteria</taxon>
        <taxon>Pseudomonadati</taxon>
        <taxon>Pseudomonadota</taxon>
        <taxon>Alphaproteobacteria</taxon>
        <taxon>Hyphomicrobiales</taxon>
        <taxon>Stappiaceae</taxon>
        <taxon>Roseibium</taxon>
    </lineage>
</organism>
<accession>A0ABY8F7P7</accession>
<dbReference type="Pfam" id="PF00903">
    <property type="entry name" value="Glyoxalase"/>
    <property type="match status" value="1"/>
</dbReference>
<dbReference type="SUPFAM" id="SSF54593">
    <property type="entry name" value="Glyoxalase/Bleomycin resistance protein/Dihydroxybiphenyl dioxygenase"/>
    <property type="match status" value="1"/>
</dbReference>
<dbReference type="Gene3D" id="3.10.180.10">
    <property type="entry name" value="2,3-Dihydroxybiphenyl 1,2-Dioxygenase, domain 1"/>
    <property type="match status" value="1"/>
</dbReference>